<evidence type="ECO:0000259" key="3">
    <source>
        <dbReference type="Pfam" id="PF08541"/>
    </source>
</evidence>
<dbReference type="Pfam" id="PF08541">
    <property type="entry name" value="ACP_syn_III_C"/>
    <property type="match status" value="1"/>
</dbReference>
<gene>
    <name evidence="5" type="primary">fabH</name>
    <name evidence="5" type="ORF">GCM10011395_11410</name>
</gene>
<accession>A0ABQ1GFL8</accession>
<name>A0ABQ1GFL8_9SPHN</name>
<protein>
    <submittedName>
        <fullName evidence="5">3-oxoacyl-[acyl-carrier-protein] synthase 3</fullName>
    </submittedName>
</protein>
<reference evidence="6" key="1">
    <citation type="journal article" date="2019" name="Int. J. Syst. Evol. Microbiol.">
        <title>The Global Catalogue of Microorganisms (GCM) 10K type strain sequencing project: providing services to taxonomists for standard genome sequencing and annotation.</title>
        <authorList>
            <consortium name="The Broad Institute Genomics Platform"/>
            <consortium name="The Broad Institute Genome Sequencing Center for Infectious Disease"/>
            <person name="Wu L."/>
            <person name="Ma J."/>
        </authorList>
    </citation>
    <scope>NUCLEOTIDE SEQUENCE [LARGE SCALE GENOMIC DNA]</scope>
    <source>
        <strain evidence="6">CGMCC 1.10106</strain>
    </source>
</reference>
<evidence type="ECO:0000313" key="5">
    <source>
        <dbReference type="EMBL" id="GGA42851.1"/>
    </source>
</evidence>
<dbReference type="PANTHER" id="PTHR34069">
    <property type="entry name" value="3-OXOACYL-[ACYL-CARRIER-PROTEIN] SYNTHASE 3"/>
    <property type="match status" value="1"/>
</dbReference>
<dbReference type="InterPro" id="IPR013751">
    <property type="entry name" value="ACP_syn_III_N"/>
</dbReference>
<dbReference type="SUPFAM" id="SSF53901">
    <property type="entry name" value="Thiolase-like"/>
    <property type="match status" value="2"/>
</dbReference>
<proteinExistence type="predicted"/>
<evidence type="ECO:0000256" key="1">
    <source>
        <dbReference type="ARBA" id="ARBA00022679"/>
    </source>
</evidence>
<keyword evidence="1" id="KW-0808">Transferase</keyword>
<evidence type="ECO:0000256" key="2">
    <source>
        <dbReference type="ARBA" id="ARBA00023315"/>
    </source>
</evidence>
<sequence length="344" mass="35826">MSPPWSTARPIGVLGTGSAVPGDPVETENLVDHMETRFGFRGGRIARAVAGRMGITARHLARPFADREELPRPGQSNAELAADAVRRALADAGSTVGDIAYLIGHTTTPGQLLPGNIAEVADRLGYAGPHIELRQACTGFANALMIASGLLAASDRPVVIVGSETGSLFFDPHRADADSGQLVNMVQMGDGAGAIVLGRTDQARAQICAAWFGAIGLGRAPGISLAPGAREFTHDFGTIRATGHALFDAGRDAARALGHDLAAANWIIPHQVSGRIGALVADRFGLPLARMMVQADRRGNTGSAAIWLALDELRRGVAKSGQSALILGAEASKHMYGGFAYHHG</sequence>
<dbReference type="InterPro" id="IPR016039">
    <property type="entry name" value="Thiolase-like"/>
</dbReference>
<dbReference type="EMBL" id="BMDW01000005">
    <property type="protein sequence ID" value="GGA42851.1"/>
    <property type="molecule type" value="Genomic_DNA"/>
</dbReference>
<evidence type="ECO:0000313" key="6">
    <source>
        <dbReference type="Proteomes" id="UP000618591"/>
    </source>
</evidence>
<dbReference type="RefSeq" id="WP_188445909.1">
    <property type="nucleotide sequence ID" value="NZ_BMDW01000005.1"/>
</dbReference>
<dbReference type="Proteomes" id="UP000618591">
    <property type="component" value="Unassembled WGS sequence"/>
</dbReference>
<keyword evidence="6" id="KW-1185">Reference proteome</keyword>
<dbReference type="PANTHER" id="PTHR34069:SF2">
    <property type="entry name" value="BETA-KETOACYL-[ACYL-CARRIER-PROTEIN] SYNTHASE III"/>
    <property type="match status" value="1"/>
</dbReference>
<feature type="domain" description="Beta-ketoacyl-[acyl-carrier-protein] synthase III C-terminal" evidence="3">
    <location>
        <begin position="263"/>
        <end position="329"/>
    </location>
</feature>
<organism evidence="5 6">
    <name type="scientific">Sphingomonas psychrolutea</name>
    <dbReference type="NCBI Taxonomy" id="1259676"/>
    <lineage>
        <taxon>Bacteria</taxon>
        <taxon>Pseudomonadati</taxon>
        <taxon>Pseudomonadota</taxon>
        <taxon>Alphaproteobacteria</taxon>
        <taxon>Sphingomonadales</taxon>
        <taxon>Sphingomonadaceae</taxon>
        <taxon>Sphingomonas</taxon>
    </lineage>
</organism>
<keyword evidence="2" id="KW-0012">Acyltransferase</keyword>
<dbReference type="Pfam" id="PF08545">
    <property type="entry name" value="ACP_syn_III"/>
    <property type="match status" value="1"/>
</dbReference>
<comment type="caution">
    <text evidence="5">The sequence shown here is derived from an EMBL/GenBank/DDBJ whole genome shotgun (WGS) entry which is preliminary data.</text>
</comment>
<evidence type="ECO:0000259" key="4">
    <source>
        <dbReference type="Pfam" id="PF08545"/>
    </source>
</evidence>
<dbReference type="InterPro" id="IPR013747">
    <property type="entry name" value="ACP_syn_III_C"/>
</dbReference>
<feature type="domain" description="Beta-ketoacyl-[acyl-carrier-protein] synthase III N-terminal" evidence="4">
    <location>
        <begin position="132"/>
        <end position="213"/>
    </location>
</feature>
<dbReference type="Gene3D" id="3.40.47.10">
    <property type="match status" value="2"/>
</dbReference>